<keyword evidence="5 10" id="KW-0732">Signal</keyword>
<evidence type="ECO:0000256" key="8">
    <source>
        <dbReference type="ARBA" id="ARBA00023136"/>
    </source>
</evidence>
<keyword evidence="8 10" id="KW-0472">Membrane</keyword>
<evidence type="ECO:0000256" key="6">
    <source>
        <dbReference type="ARBA" id="ARBA00023065"/>
    </source>
</evidence>
<keyword evidence="7 10" id="KW-0626">Porin</keyword>
<reference evidence="11 12" key="1">
    <citation type="submission" date="2020-07" db="EMBL/GenBank/DDBJ databases">
        <title>Stappia sp., F7233, whole genome shotgun sequencing project.</title>
        <authorList>
            <person name="Jiang S."/>
            <person name="Liu Z.W."/>
            <person name="Du Z.J."/>
        </authorList>
    </citation>
    <scope>NUCLEOTIDE SEQUENCE [LARGE SCALE GENOMIC DNA]</scope>
    <source>
        <strain evidence="11 12">F7233</strain>
    </source>
</reference>
<dbReference type="RefSeq" id="WP_182165142.1">
    <property type="nucleotide sequence ID" value="NZ_JACFXV010000053.1"/>
</dbReference>
<keyword evidence="2 10" id="KW-0813">Transport</keyword>
<dbReference type="Proteomes" id="UP000541109">
    <property type="component" value="Unassembled WGS sequence"/>
</dbReference>
<evidence type="ECO:0000313" key="11">
    <source>
        <dbReference type="EMBL" id="MBA5777635.1"/>
    </source>
</evidence>
<comment type="function">
    <text evidence="10">Forms passive diffusion pores that allow small molecular weight hydrophilic materials across the outer membrane.</text>
</comment>
<keyword evidence="12" id="KW-1185">Reference proteome</keyword>
<evidence type="ECO:0000256" key="9">
    <source>
        <dbReference type="ARBA" id="ARBA00023237"/>
    </source>
</evidence>
<evidence type="ECO:0000256" key="5">
    <source>
        <dbReference type="ARBA" id="ARBA00022729"/>
    </source>
</evidence>
<feature type="signal peptide" evidence="10">
    <location>
        <begin position="1"/>
        <end position="22"/>
    </location>
</feature>
<dbReference type="Pfam" id="PF02530">
    <property type="entry name" value="Porin_2"/>
    <property type="match status" value="1"/>
</dbReference>
<organism evidence="11 12">
    <name type="scientific">Stappia albiluteola</name>
    <dbReference type="NCBI Taxonomy" id="2758565"/>
    <lineage>
        <taxon>Bacteria</taxon>
        <taxon>Pseudomonadati</taxon>
        <taxon>Pseudomonadota</taxon>
        <taxon>Alphaproteobacteria</taxon>
        <taxon>Hyphomicrobiales</taxon>
        <taxon>Stappiaceae</taxon>
        <taxon>Stappia</taxon>
    </lineage>
</organism>
<comment type="caution">
    <text evidence="11">The sequence shown here is derived from an EMBL/GenBank/DDBJ whole genome shotgun (WGS) entry which is preliminary data.</text>
</comment>
<sequence length="409" mass="44008">MNIKSILLGAAAAAAAVSGAQAADLPAAPEPVDYVRVCDAFGSSFFYLPGTETCLRVAGRVRTEFRVRNFGDDPFPFGSTGFQNRDQDGTTLRARGYVRLDARTQTEYGLLRNYTEIFVTQDTGSGASVTLDRAFIQFGGLTAGRTTSFFDFYVGDTFASVLDAGFSDATINLFGYTYSFGDGFSASVSVEDGVERRSGIAQLSSLGLPITTASSALADRYGGHRLPDFVANLRVDQGWGSAQIMGAIHQVWNNDATANTGAESEIGFAIGGGITYNLPFLAEGDTVSLQAVYANGASQYLSPTAVVDAVVNNAGNDLETVEGFQVGGGIFHNWSAHWNSSFNVSYVDFDVPFGDVYDHDQLFLQGNLVWEPVSGLLIGAEVEYIRTEFDDVDAEFDELEALLRIQRTF</sequence>
<keyword evidence="9 10" id="KW-0998">Cell outer membrane</keyword>
<comment type="subcellular location">
    <subcellularLocation>
        <location evidence="10">Cell outer membrane</location>
        <topology evidence="10">Multi-pass membrane protein</topology>
    </subcellularLocation>
</comment>
<accession>A0A839AES0</accession>
<evidence type="ECO:0000256" key="3">
    <source>
        <dbReference type="ARBA" id="ARBA00022452"/>
    </source>
</evidence>
<evidence type="ECO:0000313" key="12">
    <source>
        <dbReference type="Proteomes" id="UP000541109"/>
    </source>
</evidence>
<gene>
    <name evidence="11" type="ORF">H2509_10920</name>
</gene>
<keyword evidence="3 10" id="KW-1134">Transmembrane beta strand</keyword>
<comment type="similarity">
    <text evidence="1 10">Belongs to the alphaproteobacteria porin family.</text>
</comment>
<comment type="domain">
    <text evidence="10">Consists of 16-stranded beta-barrel sheets, with large surface-exposed loops, that form a transmembrane pore at the center of each barrel. The pore is partially ocluded by a peptide loop that folds into the pore lumen.</text>
</comment>
<dbReference type="GO" id="GO:0006811">
    <property type="term" value="P:monoatomic ion transport"/>
    <property type="evidence" value="ECO:0007669"/>
    <property type="project" value="UniProtKB-KW"/>
</dbReference>
<evidence type="ECO:0000256" key="2">
    <source>
        <dbReference type="ARBA" id="ARBA00022448"/>
    </source>
</evidence>
<dbReference type="SUPFAM" id="SSF56935">
    <property type="entry name" value="Porins"/>
    <property type="match status" value="1"/>
</dbReference>
<dbReference type="GO" id="GO:0015288">
    <property type="term" value="F:porin activity"/>
    <property type="evidence" value="ECO:0007669"/>
    <property type="project" value="UniProtKB-KW"/>
</dbReference>
<dbReference type="GO" id="GO:0046930">
    <property type="term" value="C:pore complex"/>
    <property type="evidence" value="ECO:0007669"/>
    <property type="project" value="UniProtKB-KW"/>
</dbReference>
<keyword evidence="4 10" id="KW-0812">Transmembrane</keyword>
<dbReference type="GO" id="GO:0009279">
    <property type="term" value="C:cell outer membrane"/>
    <property type="evidence" value="ECO:0007669"/>
    <property type="project" value="UniProtKB-SubCell"/>
</dbReference>
<dbReference type="InterPro" id="IPR003684">
    <property type="entry name" value="Porin_alphabac"/>
</dbReference>
<evidence type="ECO:0000256" key="7">
    <source>
        <dbReference type="ARBA" id="ARBA00023114"/>
    </source>
</evidence>
<evidence type="ECO:0000256" key="4">
    <source>
        <dbReference type="ARBA" id="ARBA00022692"/>
    </source>
</evidence>
<dbReference type="AlphaFoldDB" id="A0A839AES0"/>
<keyword evidence="6 10" id="KW-0406">Ion transport</keyword>
<proteinExistence type="inferred from homology"/>
<dbReference type="EMBL" id="JACFXV010000053">
    <property type="protein sequence ID" value="MBA5777635.1"/>
    <property type="molecule type" value="Genomic_DNA"/>
</dbReference>
<feature type="chain" id="PRO_5033106242" description="Porin" evidence="10">
    <location>
        <begin position="23"/>
        <end position="409"/>
    </location>
</feature>
<name>A0A839AES0_9HYPH</name>
<evidence type="ECO:0000256" key="10">
    <source>
        <dbReference type="RuleBase" id="RU364005"/>
    </source>
</evidence>
<protein>
    <recommendedName>
        <fullName evidence="10">Porin</fullName>
    </recommendedName>
</protein>
<evidence type="ECO:0000256" key="1">
    <source>
        <dbReference type="ARBA" id="ARBA00009521"/>
    </source>
</evidence>